<gene>
    <name evidence="4" type="ORF">J2S62_002268</name>
</gene>
<evidence type="ECO:0000256" key="1">
    <source>
        <dbReference type="SAM" id="MobiDB-lite"/>
    </source>
</evidence>
<sequence length="312" mass="32478">MKLRSPLVASAIGVLIAAAHAVPAYAEHDTNSLDKTSTPRAETSETITVGNDELADPTPPSESAEPTAPKPTDPIDPPAKADPQAPLDPKQSPIPKTPTDPVQPTAPVPPKNPAHPTETTKPLTPVESPKLSVPIHPSEPSAPKTPPPPWEAISSEDPTELHTPTAPMGLTDPEVSAPPASTTESPERVAPSAPTDPEAAEEPGVHSGTVTYYFGQPVILDVGDGTFREDATPKVWGELLTESVPWDHPQGVVPTASPVETTEHSLAQAGSISSTLFIGGALLLAAGAVLLMWGRRADQERASALELESPES</sequence>
<proteinExistence type="predicted"/>
<dbReference type="EMBL" id="JAVDYJ010000001">
    <property type="protein sequence ID" value="MDR7348011.1"/>
    <property type="molecule type" value="Genomic_DNA"/>
</dbReference>
<evidence type="ECO:0008006" key="6">
    <source>
        <dbReference type="Google" id="ProtNLM"/>
    </source>
</evidence>
<dbReference type="Proteomes" id="UP001183794">
    <property type="component" value="Unassembled WGS sequence"/>
</dbReference>
<feature type="chain" id="PRO_5046825167" description="LPXTG cell wall anchor domain-containing protein" evidence="3">
    <location>
        <begin position="27"/>
        <end position="312"/>
    </location>
</feature>
<reference evidence="4 5" key="1">
    <citation type="submission" date="2023-07" db="EMBL/GenBank/DDBJ databases">
        <title>Sequencing the genomes of 1000 actinobacteria strains.</title>
        <authorList>
            <person name="Klenk H.-P."/>
        </authorList>
    </citation>
    <scope>NUCLEOTIDE SEQUENCE [LARGE SCALE GENOMIC DNA]</scope>
    <source>
        <strain evidence="4 5">DSM 22966</strain>
    </source>
</reference>
<keyword evidence="2" id="KW-1133">Transmembrane helix</keyword>
<keyword evidence="5" id="KW-1185">Reference proteome</keyword>
<comment type="caution">
    <text evidence="4">The sequence shown here is derived from an EMBL/GenBank/DDBJ whole genome shotgun (WGS) entry which is preliminary data.</text>
</comment>
<dbReference type="RefSeq" id="WP_310174784.1">
    <property type="nucleotide sequence ID" value="NZ_BAABHE010000002.1"/>
</dbReference>
<evidence type="ECO:0000313" key="4">
    <source>
        <dbReference type="EMBL" id="MDR7348011.1"/>
    </source>
</evidence>
<evidence type="ECO:0000256" key="3">
    <source>
        <dbReference type="SAM" id="SignalP"/>
    </source>
</evidence>
<feature type="region of interest" description="Disordered" evidence="1">
    <location>
        <begin position="24"/>
        <end position="205"/>
    </location>
</feature>
<keyword evidence="2" id="KW-0812">Transmembrane</keyword>
<evidence type="ECO:0000256" key="2">
    <source>
        <dbReference type="SAM" id="Phobius"/>
    </source>
</evidence>
<feature type="compositionally biased region" description="Pro residues" evidence="1">
    <location>
        <begin position="104"/>
        <end position="113"/>
    </location>
</feature>
<keyword evidence="3" id="KW-0732">Signal</keyword>
<feature type="compositionally biased region" description="Polar residues" evidence="1">
    <location>
        <begin position="33"/>
        <end position="49"/>
    </location>
</feature>
<feature type="transmembrane region" description="Helical" evidence="2">
    <location>
        <begin position="272"/>
        <end position="293"/>
    </location>
</feature>
<feature type="compositionally biased region" description="Pro residues" evidence="1">
    <location>
        <begin position="68"/>
        <end position="77"/>
    </location>
</feature>
<name>A0ABU2B3P5_9MICC</name>
<evidence type="ECO:0000313" key="5">
    <source>
        <dbReference type="Proteomes" id="UP001183794"/>
    </source>
</evidence>
<organism evidence="4 5">
    <name type="scientific">Enteractinococcus fodinae</name>
    <dbReference type="NCBI Taxonomy" id="684663"/>
    <lineage>
        <taxon>Bacteria</taxon>
        <taxon>Bacillati</taxon>
        <taxon>Actinomycetota</taxon>
        <taxon>Actinomycetes</taxon>
        <taxon>Micrococcales</taxon>
        <taxon>Micrococcaceae</taxon>
    </lineage>
</organism>
<accession>A0ABU2B3P5</accession>
<feature type="signal peptide" evidence="3">
    <location>
        <begin position="1"/>
        <end position="26"/>
    </location>
</feature>
<keyword evidence="2" id="KW-0472">Membrane</keyword>
<protein>
    <recommendedName>
        <fullName evidence="6">LPXTG cell wall anchor domain-containing protein</fullName>
    </recommendedName>
</protein>